<dbReference type="InterPro" id="IPR016047">
    <property type="entry name" value="M23ase_b-sheet_dom"/>
</dbReference>
<evidence type="ECO:0000313" key="2">
    <source>
        <dbReference type="EMBL" id="MBC5641771.1"/>
    </source>
</evidence>
<name>A0ABR7DWA8_9BACT</name>
<dbReference type="InterPro" id="IPR011055">
    <property type="entry name" value="Dup_hybrid_motif"/>
</dbReference>
<evidence type="ECO:0000313" key="3">
    <source>
        <dbReference type="Proteomes" id="UP000644010"/>
    </source>
</evidence>
<comment type="caution">
    <text evidence="2">The sequence shown here is derived from an EMBL/GenBank/DDBJ whole genome shotgun (WGS) entry which is preliminary data.</text>
</comment>
<reference evidence="2 3" key="1">
    <citation type="submission" date="2020-08" db="EMBL/GenBank/DDBJ databases">
        <title>Genome public.</title>
        <authorList>
            <person name="Liu C."/>
            <person name="Sun Q."/>
        </authorList>
    </citation>
    <scope>NUCLEOTIDE SEQUENCE [LARGE SCALE GENOMIC DNA]</scope>
    <source>
        <strain evidence="2 3">BX2</strain>
    </source>
</reference>
<keyword evidence="3" id="KW-1185">Reference proteome</keyword>
<dbReference type="RefSeq" id="WP_186958170.1">
    <property type="nucleotide sequence ID" value="NZ_JACOOI010000002.1"/>
</dbReference>
<dbReference type="PANTHER" id="PTHR21666:SF285">
    <property type="entry name" value="M23 FAMILY METALLOPEPTIDASE"/>
    <property type="match status" value="1"/>
</dbReference>
<dbReference type="EMBL" id="JACOOI010000002">
    <property type="protein sequence ID" value="MBC5641771.1"/>
    <property type="molecule type" value="Genomic_DNA"/>
</dbReference>
<dbReference type="PANTHER" id="PTHR21666">
    <property type="entry name" value="PEPTIDASE-RELATED"/>
    <property type="match status" value="1"/>
</dbReference>
<gene>
    <name evidence="2" type="ORF">H8S77_02545</name>
</gene>
<organism evidence="2 3">
    <name type="scientific">Parabacteroides segnis</name>
    <dbReference type="NCBI Taxonomy" id="2763058"/>
    <lineage>
        <taxon>Bacteria</taxon>
        <taxon>Pseudomonadati</taxon>
        <taxon>Bacteroidota</taxon>
        <taxon>Bacteroidia</taxon>
        <taxon>Bacteroidales</taxon>
        <taxon>Tannerellaceae</taxon>
        <taxon>Parabacteroides</taxon>
    </lineage>
</organism>
<dbReference type="Proteomes" id="UP000644010">
    <property type="component" value="Unassembled WGS sequence"/>
</dbReference>
<dbReference type="Gene3D" id="2.70.70.10">
    <property type="entry name" value="Glucose Permease (Domain IIA)"/>
    <property type="match status" value="1"/>
</dbReference>
<feature type="domain" description="M23ase beta-sheet core" evidence="1">
    <location>
        <begin position="48"/>
        <end position="112"/>
    </location>
</feature>
<dbReference type="SUPFAM" id="SSF51261">
    <property type="entry name" value="Duplicated hybrid motif"/>
    <property type="match status" value="1"/>
</dbReference>
<accession>A0ABR7DWA8</accession>
<dbReference type="InterPro" id="IPR050570">
    <property type="entry name" value="Cell_wall_metabolism_enzyme"/>
</dbReference>
<protein>
    <submittedName>
        <fullName evidence="2">M23 family metallopeptidase</fullName>
    </submittedName>
</protein>
<proteinExistence type="predicted"/>
<dbReference type="Pfam" id="PF01551">
    <property type="entry name" value="Peptidase_M23"/>
    <property type="match status" value="1"/>
</dbReference>
<dbReference type="CDD" id="cd12797">
    <property type="entry name" value="M23_peptidase"/>
    <property type="match status" value="1"/>
</dbReference>
<sequence length="561" mass="63395">MQIHHILAGIILLAGITSNIAEAQQLRKPMDIPVLLSGNFGELRSNHFHSGIDFKTQGVEGKPIHSVQDGYVSRISVSPWGYGNGLYITHPDGTTTVYGHLQKFSQKITAYLKEKQYEQESFNVNLSLTPDELPVKEGELVALSGNTGSSGGPHLHFEVRDTETEEPMDPIEYYKDLIKDTQAPKIQGIMVYSMPGKGVVNGSRRKLELKPVTAKNGKQTLTGKIEAWGEIGLAVKGYDYMDNTSNIYGIKDITLTADSQVIFHSNLDRFAFDETRYLNSFTDFEEWKEHRSFYIKSFVDPGNRLRFIESLNRGILTIDEPRTYHLTYKLADAFGNTTQLSIRIEGKEQPIPEIDTENAELFHWWSDNRFGAKGIRLTIPKGNLYDDLYFRYSVKEDSAALGATHILHNKPVAFHKSAKLSLRLQTDTLDNKQQYGIVRLQNGRRSWTGGVYRNGWVDADIKEMGSYTLGQDLVPPTITPLNPATWVSQQAITLRLSDNLSGVQTYRGEIDGQYVLFEMNSKSVITYHFDKERLARGKHTLKLVVTDACGNQSTYTYPFTW</sequence>
<evidence type="ECO:0000259" key="1">
    <source>
        <dbReference type="Pfam" id="PF01551"/>
    </source>
</evidence>